<feature type="domain" description="FAD/NAD(P)-binding" evidence="3">
    <location>
        <begin position="7"/>
        <end position="277"/>
    </location>
</feature>
<reference evidence="4" key="1">
    <citation type="submission" date="2023-06" db="EMBL/GenBank/DDBJ databases">
        <title>Genomic of Agaribacillus aureum.</title>
        <authorList>
            <person name="Wang G."/>
        </authorList>
    </citation>
    <scope>NUCLEOTIDE SEQUENCE</scope>
    <source>
        <strain evidence="4">BMA12</strain>
    </source>
</reference>
<dbReference type="RefSeq" id="WP_346760081.1">
    <property type="nucleotide sequence ID" value="NZ_JAUJEB010000005.1"/>
</dbReference>
<evidence type="ECO:0000256" key="2">
    <source>
        <dbReference type="ARBA" id="ARBA00023002"/>
    </source>
</evidence>
<dbReference type="EMBL" id="JAUJEB010000005">
    <property type="protein sequence ID" value="MDN5214742.1"/>
    <property type="molecule type" value="Genomic_DNA"/>
</dbReference>
<proteinExistence type="predicted"/>
<evidence type="ECO:0000313" key="4">
    <source>
        <dbReference type="EMBL" id="MDN5214742.1"/>
    </source>
</evidence>
<dbReference type="Gene3D" id="3.50.50.60">
    <property type="entry name" value="FAD/NAD(P)-binding domain"/>
    <property type="match status" value="2"/>
</dbReference>
<dbReference type="InterPro" id="IPR036188">
    <property type="entry name" value="FAD/NAD-bd_sf"/>
</dbReference>
<dbReference type="Proteomes" id="UP001172083">
    <property type="component" value="Unassembled WGS sequence"/>
</dbReference>
<keyword evidence="2" id="KW-0560">Oxidoreductase</keyword>
<protein>
    <submittedName>
        <fullName evidence="4">NAD(P)/FAD-dependent oxidoreductase</fullName>
    </submittedName>
</protein>
<dbReference type="SUPFAM" id="SSF51905">
    <property type="entry name" value="FAD/NAD(P)-binding domain"/>
    <property type="match status" value="1"/>
</dbReference>
<gene>
    <name evidence="4" type="ORF">QQ020_21870</name>
</gene>
<evidence type="ECO:0000313" key="5">
    <source>
        <dbReference type="Proteomes" id="UP001172083"/>
    </source>
</evidence>
<dbReference type="InterPro" id="IPR050097">
    <property type="entry name" value="Ferredoxin-NADP_redctase_2"/>
</dbReference>
<dbReference type="PRINTS" id="PR00469">
    <property type="entry name" value="PNDRDTASEII"/>
</dbReference>
<dbReference type="InterPro" id="IPR023753">
    <property type="entry name" value="FAD/NAD-binding_dom"/>
</dbReference>
<keyword evidence="1" id="KW-0285">Flavoprotein</keyword>
<organism evidence="4 5">
    <name type="scientific">Agaribacillus aureus</name>
    <dbReference type="NCBI Taxonomy" id="3051825"/>
    <lineage>
        <taxon>Bacteria</taxon>
        <taxon>Pseudomonadati</taxon>
        <taxon>Bacteroidota</taxon>
        <taxon>Cytophagia</taxon>
        <taxon>Cytophagales</taxon>
        <taxon>Splendidivirgaceae</taxon>
        <taxon>Agaribacillus</taxon>
    </lineage>
</organism>
<keyword evidence="5" id="KW-1185">Reference proteome</keyword>
<comment type="caution">
    <text evidence="4">The sequence shown here is derived from an EMBL/GenBank/DDBJ whole genome shotgun (WGS) entry which is preliminary data.</text>
</comment>
<dbReference type="PANTHER" id="PTHR48105">
    <property type="entry name" value="THIOREDOXIN REDUCTASE 1-RELATED-RELATED"/>
    <property type="match status" value="1"/>
</dbReference>
<dbReference type="PRINTS" id="PR00368">
    <property type="entry name" value="FADPNR"/>
</dbReference>
<dbReference type="Pfam" id="PF07992">
    <property type="entry name" value="Pyr_redox_2"/>
    <property type="match status" value="1"/>
</dbReference>
<accession>A0ABT8LCQ7</accession>
<name>A0ABT8LCQ7_9BACT</name>
<evidence type="ECO:0000256" key="1">
    <source>
        <dbReference type="ARBA" id="ARBA00022630"/>
    </source>
</evidence>
<evidence type="ECO:0000259" key="3">
    <source>
        <dbReference type="Pfam" id="PF07992"/>
    </source>
</evidence>
<sequence>MTDNNFEVIIIGGSYSGLSAAMSLGRSLRKVLIIDSGKRCNQPTPHAHNFITHDGKPPQEIADMAKKQVLAYETVNYYEGLAATGRKAGYGFEIQTDSGAIFKAKKLIFATGVKDIMPEITGFLACWGISVLHCPYCHGYEVRGKKTGILLNGMMAFEFSKMIKNLTDDLTIFTNGQSMLTPEQTELLNSRNIQVEEKTITEFVHDRGYLSAVIFNDRSKQEVAALYAHPDFAQHCYIPEQLGCKLNDQGLLEVDDMQRTNVEGVYACGDNSSPMRALAMAIAAGTMAGAALNKELVEEEF</sequence>